<feature type="compositionally biased region" description="Low complexity" evidence="1">
    <location>
        <begin position="111"/>
        <end position="134"/>
    </location>
</feature>
<evidence type="ECO:0000313" key="6">
    <source>
        <dbReference type="Proteomes" id="UP000235392"/>
    </source>
</evidence>
<comment type="caution">
    <text evidence="3">The sequence shown here is derived from an EMBL/GenBank/DDBJ whole genome shotgun (WGS) entry which is preliminary data.</text>
</comment>
<feature type="transmembrane region" description="Helical" evidence="2">
    <location>
        <begin position="139"/>
        <end position="159"/>
    </location>
</feature>
<keyword evidence="2" id="KW-1133">Transmembrane helix</keyword>
<evidence type="ECO:0000313" key="4">
    <source>
        <dbReference type="EMBL" id="PLW49372.1"/>
    </source>
</evidence>
<gene>
    <name evidence="4" type="ORF">PCANC_07780</name>
    <name evidence="3" type="ORF">PCASD_22330</name>
</gene>
<keyword evidence="5" id="KW-1185">Reference proteome</keyword>
<keyword evidence="2" id="KW-0472">Membrane</keyword>
<evidence type="ECO:0000256" key="1">
    <source>
        <dbReference type="SAM" id="MobiDB-lite"/>
    </source>
</evidence>
<accession>A0A2N5S5C1</accession>
<dbReference type="OrthoDB" id="2504910at2759"/>
<name>A0A2N5S5C1_9BASI</name>
<dbReference type="Proteomes" id="UP000235388">
    <property type="component" value="Unassembled WGS sequence"/>
</dbReference>
<evidence type="ECO:0000256" key="2">
    <source>
        <dbReference type="SAM" id="Phobius"/>
    </source>
</evidence>
<evidence type="ECO:0000313" key="3">
    <source>
        <dbReference type="EMBL" id="PLW08457.1"/>
    </source>
</evidence>
<dbReference type="Proteomes" id="UP000235392">
    <property type="component" value="Unassembled WGS sequence"/>
</dbReference>
<organism evidence="3 6">
    <name type="scientific">Puccinia coronata f. sp. avenae</name>
    <dbReference type="NCBI Taxonomy" id="200324"/>
    <lineage>
        <taxon>Eukaryota</taxon>
        <taxon>Fungi</taxon>
        <taxon>Dikarya</taxon>
        <taxon>Basidiomycota</taxon>
        <taxon>Pucciniomycotina</taxon>
        <taxon>Pucciniomycetes</taxon>
        <taxon>Pucciniales</taxon>
        <taxon>Pucciniaceae</taxon>
        <taxon>Puccinia</taxon>
    </lineage>
</organism>
<reference evidence="5 6" key="1">
    <citation type="submission" date="2017-11" db="EMBL/GenBank/DDBJ databases">
        <title>De novo assembly and phasing of dikaryotic genomes from two isolates of Puccinia coronata f. sp. avenae, the causal agent of oat crown rust.</title>
        <authorList>
            <person name="Miller M.E."/>
            <person name="Zhang Y."/>
            <person name="Omidvar V."/>
            <person name="Sperschneider J."/>
            <person name="Schwessinger B."/>
            <person name="Raley C."/>
            <person name="Palmer J.M."/>
            <person name="Garnica D."/>
            <person name="Upadhyaya N."/>
            <person name="Rathjen J."/>
            <person name="Taylor J.M."/>
            <person name="Park R.F."/>
            <person name="Dodds P.N."/>
            <person name="Hirsch C.D."/>
            <person name="Kianian S.F."/>
            <person name="Figueroa M."/>
        </authorList>
    </citation>
    <scope>NUCLEOTIDE SEQUENCE [LARGE SCALE GENOMIC DNA]</scope>
    <source>
        <strain evidence="4">12NC29</strain>
        <strain evidence="3">12SD80</strain>
    </source>
</reference>
<dbReference type="AlphaFoldDB" id="A0A2N5S5C1"/>
<protein>
    <submittedName>
        <fullName evidence="3">Uncharacterized protein</fullName>
    </submittedName>
</protein>
<dbReference type="EMBL" id="PGCI01001064">
    <property type="protein sequence ID" value="PLW08457.1"/>
    <property type="molecule type" value="Genomic_DNA"/>
</dbReference>
<feature type="region of interest" description="Disordered" evidence="1">
    <location>
        <begin position="297"/>
        <end position="351"/>
    </location>
</feature>
<feature type="compositionally biased region" description="Polar residues" evidence="1">
    <location>
        <begin position="83"/>
        <end position="110"/>
    </location>
</feature>
<dbReference type="EMBL" id="PGCJ01000096">
    <property type="protein sequence ID" value="PLW49372.1"/>
    <property type="molecule type" value="Genomic_DNA"/>
</dbReference>
<feature type="region of interest" description="Disordered" evidence="1">
    <location>
        <begin position="83"/>
        <end position="134"/>
    </location>
</feature>
<feature type="region of interest" description="Disordered" evidence="1">
    <location>
        <begin position="208"/>
        <end position="251"/>
    </location>
</feature>
<sequence length="351" mass="37075">MPCCTSNHTLVRRAIPSPTPVAALPAGSAVPVSSSATPILLFPGENPSDLRGAPFTTLPASVLATLSPAATAVATLAPTITSHPASQAVPTPALPTSSASLGTSRIPQPTASGSALPSPSSSQIPDSNSQPQSSSTTTVAVVVSIIVAIVIGVIGYAVYRFHLRKKQGVKGESIKLRPLITANSISRPILSTPAKPALPINHPSFRRARESLGSRGKAPPPTLSPIQEKGGLATSNRQSRGDPRKTRDFYTYETTDILDSYGSETSYPSTYAAEVEFEYPIFRPSPAQIPRIHNVQDAYPTTPSEGDDIKVRSPPSSSSPSYNQSARRLQNIPFKIPKPLPSHSTKPLRRL</sequence>
<feature type="compositionally biased region" description="Basic and acidic residues" evidence="1">
    <location>
        <begin position="239"/>
        <end position="250"/>
    </location>
</feature>
<evidence type="ECO:0000313" key="5">
    <source>
        <dbReference type="Proteomes" id="UP000235388"/>
    </source>
</evidence>
<keyword evidence="2" id="KW-0812">Transmembrane</keyword>
<proteinExistence type="predicted"/>